<dbReference type="InterPro" id="IPR002048">
    <property type="entry name" value="EF_hand_dom"/>
</dbReference>
<accession>V4B2D8</accession>
<dbReference type="HOGENOM" id="CLU_139961_0_0_1"/>
<dbReference type="InterPro" id="IPR018247">
    <property type="entry name" value="EF_Hand_1_Ca_BS"/>
</dbReference>
<feature type="domain" description="EF-hand" evidence="2">
    <location>
        <begin position="93"/>
        <end position="128"/>
    </location>
</feature>
<dbReference type="CTD" id="20237475"/>
<dbReference type="InterPro" id="IPR011992">
    <property type="entry name" value="EF-hand-dom_pair"/>
</dbReference>
<dbReference type="PROSITE" id="PS50222">
    <property type="entry name" value="EF_HAND_2"/>
    <property type="match status" value="1"/>
</dbReference>
<dbReference type="SUPFAM" id="SSF47473">
    <property type="entry name" value="EF-hand"/>
    <property type="match status" value="1"/>
</dbReference>
<reference evidence="3 4" key="1">
    <citation type="journal article" date="2013" name="Nature">
        <title>Insights into bilaterian evolution from three spiralian genomes.</title>
        <authorList>
            <person name="Simakov O."/>
            <person name="Marletaz F."/>
            <person name="Cho S.J."/>
            <person name="Edsinger-Gonzales E."/>
            <person name="Havlak P."/>
            <person name="Hellsten U."/>
            <person name="Kuo D.H."/>
            <person name="Larsson T."/>
            <person name="Lv J."/>
            <person name="Arendt D."/>
            <person name="Savage R."/>
            <person name="Osoegawa K."/>
            <person name="de Jong P."/>
            <person name="Grimwood J."/>
            <person name="Chapman J.A."/>
            <person name="Shapiro H."/>
            <person name="Aerts A."/>
            <person name="Otillar R.P."/>
            <person name="Terry A.Y."/>
            <person name="Boore J.L."/>
            <person name="Grigoriev I.V."/>
            <person name="Lindberg D.R."/>
            <person name="Seaver E.C."/>
            <person name="Weisblat D.A."/>
            <person name="Putnam N.H."/>
            <person name="Rokhsar D.S."/>
        </authorList>
    </citation>
    <scope>NUCLEOTIDE SEQUENCE [LARGE SCALE GENOMIC DNA]</scope>
</reference>
<gene>
    <name evidence="3" type="ORF">LOTGIDRAFT_157694</name>
</gene>
<dbReference type="PROSITE" id="PS00018">
    <property type="entry name" value="EF_HAND_1"/>
    <property type="match status" value="1"/>
</dbReference>
<dbReference type="KEGG" id="lgi:LOTGIDRAFT_157694"/>
<dbReference type="RefSeq" id="XP_009048606.1">
    <property type="nucleotide sequence ID" value="XM_009050358.1"/>
</dbReference>
<dbReference type="Gene3D" id="1.10.238.10">
    <property type="entry name" value="EF-hand"/>
    <property type="match status" value="1"/>
</dbReference>
<name>V4B2D8_LOTGI</name>
<dbReference type="AlphaFoldDB" id="V4B2D8"/>
<sequence>MMIFHQRKSVQPTTVVLVAAVLVVNVEGWGWRAPRIRIPPISIPRIRIPSIPAIPRIPWGKRNVRQAEGDAAFNAAAEDGVLSDDEIKSLLGVAHENLTEVYEVYDVNDNGVITVAEFEAVSSILANNEGQ</sequence>
<dbReference type="GO" id="GO:0005509">
    <property type="term" value="F:calcium ion binding"/>
    <property type="evidence" value="ECO:0007669"/>
    <property type="project" value="InterPro"/>
</dbReference>
<proteinExistence type="predicted"/>
<keyword evidence="4" id="KW-1185">Reference proteome</keyword>
<dbReference type="EMBL" id="KB200701">
    <property type="protein sequence ID" value="ESP00487.1"/>
    <property type="molecule type" value="Genomic_DNA"/>
</dbReference>
<dbReference type="Proteomes" id="UP000030746">
    <property type="component" value="Unassembled WGS sequence"/>
</dbReference>
<keyword evidence="1" id="KW-0106">Calcium</keyword>
<evidence type="ECO:0000313" key="4">
    <source>
        <dbReference type="Proteomes" id="UP000030746"/>
    </source>
</evidence>
<protein>
    <recommendedName>
        <fullName evidence="2">EF-hand domain-containing protein</fullName>
    </recommendedName>
</protein>
<organism evidence="3 4">
    <name type="scientific">Lottia gigantea</name>
    <name type="common">Giant owl limpet</name>
    <dbReference type="NCBI Taxonomy" id="225164"/>
    <lineage>
        <taxon>Eukaryota</taxon>
        <taxon>Metazoa</taxon>
        <taxon>Spiralia</taxon>
        <taxon>Lophotrochozoa</taxon>
        <taxon>Mollusca</taxon>
        <taxon>Gastropoda</taxon>
        <taxon>Patellogastropoda</taxon>
        <taxon>Lottioidea</taxon>
        <taxon>Lottiidae</taxon>
        <taxon>Lottia</taxon>
    </lineage>
</organism>
<evidence type="ECO:0000256" key="1">
    <source>
        <dbReference type="ARBA" id="ARBA00022837"/>
    </source>
</evidence>
<evidence type="ECO:0000313" key="3">
    <source>
        <dbReference type="EMBL" id="ESP00487.1"/>
    </source>
</evidence>
<evidence type="ECO:0000259" key="2">
    <source>
        <dbReference type="PROSITE" id="PS50222"/>
    </source>
</evidence>
<dbReference type="GeneID" id="20237475"/>